<dbReference type="GO" id="GO:0019545">
    <property type="term" value="P:L-arginine catabolic process to succinate"/>
    <property type="evidence" value="ECO:0007669"/>
    <property type="project" value="UniProtKB-UniRule"/>
</dbReference>
<keyword evidence="6" id="KW-1185">Reference proteome</keyword>
<dbReference type="SUPFAM" id="SSF55909">
    <property type="entry name" value="Pentein"/>
    <property type="match status" value="1"/>
</dbReference>
<feature type="active site" evidence="3">
    <location>
        <position position="250"/>
    </location>
</feature>
<feature type="binding site" evidence="3">
    <location>
        <position position="252"/>
    </location>
    <ligand>
        <name>substrate</name>
    </ligand>
</feature>
<evidence type="ECO:0000313" key="6">
    <source>
        <dbReference type="Proteomes" id="UP000635983"/>
    </source>
</evidence>
<keyword evidence="2 3" id="KW-0378">Hydrolase</keyword>
<comment type="function">
    <text evidence="3">Catalyzes the hydrolysis of N(2)-succinylarginine into N(2)-succinylornithine, ammonia and CO(2).</text>
</comment>
<evidence type="ECO:0000256" key="2">
    <source>
        <dbReference type="ARBA" id="ARBA00022801"/>
    </source>
</evidence>
<dbReference type="Proteomes" id="UP000635983">
    <property type="component" value="Unassembled WGS sequence"/>
</dbReference>
<evidence type="ECO:0000256" key="4">
    <source>
        <dbReference type="NCBIfam" id="TIGR03241"/>
    </source>
</evidence>
<feature type="active site" evidence="3">
    <location>
        <position position="174"/>
    </location>
</feature>
<dbReference type="Gene3D" id="3.75.10.20">
    <property type="entry name" value="Succinylarginine dihydrolase"/>
    <property type="match status" value="1"/>
</dbReference>
<dbReference type="GO" id="GO:0009015">
    <property type="term" value="F:N-succinylarginine dihydrolase activity"/>
    <property type="evidence" value="ECO:0007669"/>
    <property type="project" value="UniProtKB-UniRule"/>
</dbReference>
<protein>
    <recommendedName>
        <fullName evidence="3 4">N-succinylarginine dihydrolase</fullName>
        <ecNumber evidence="3 4">3.5.3.23</ecNumber>
    </recommendedName>
</protein>
<dbReference type="InterPro" id="IPR007079">
    <property type="entry name" value="SuccinylArg_d-Hdrlase_AstB"/>
</dbReference>
<evidence type="ECO:0000256" key="3">
    <source>
        <dbReference type="HAMAP-Rule" id="MF_01172"/>
    </source>
</evidence>
<dbReference type="PANTHER" id="PTHR30420">
    <property type="entry name" value="N-SUCCINYLARGININE DIHYDROLASE"/>
    <property type="match status" value="1"/>
</dbReference>
<dbReference type="InterPro" id="IPR037031">
    <property type="entry name" value="AstB_sf"/>
</dbReference>
<comment type="similarity">
    <text evidence="3">Belongs to the succinylarginine dihydrolase family.</text>
</comment>
<dbReference type="Pfam" id="PF04996">
    <property type="entry name" value="AstB"/>
    <property type="match status" value="1"/>
</dbReference>
<dbReference type="PANTHER" id="PTHR30420:SF2">
    <property type="entry name" value="N-SUCCINYLARGININE DIHYDROLASE"/>
    <property type="match status" value="1"/>
</dbReference>
<reference evidence="5" key="1">
    <citation type="journal article" date="2014" name="Int. J. Syst. Evol. Microbiol.">
        <title>Complete genome sequence of Corynebacterium casei LMG S-19264T (=DSM 44701T), isolated from a smear-ripened cheese.</title>
        <authorList>
            <consortium name="US DOE Joint Genome Institute (JGI-PGF)"/>
            <person name="Walter F."/>
            <person name="Albersmeier A."/>
            <person name="Kalinowski J."/>
            <person name="Ruckert C."/>
        </authorList>
    </citation>
    <scope>NUCLEOTIDE SEQUENCE</scope>
    <source>
        <strain evidence="5">JCM 30078</strain>
    </source>
</reference>
<dbReference type="NCBIfam" id="NF009789">
    <property type="entry name" value="PRK13281.1"/>
    <property type="match status" value="1"/>
</dbReference>
<feature type="binding site" evidence="3">
    <location>
        <position position="110"/>
    </location>
    <ligand>
        <name>substrate</name>
    </ligand>
</feature>
<feature type="binding site" evidence="3">
    <location>
        <position position="365"/>
    </location>
    <ligand>
        <name>substrate</name>
    </ligand>
</feature>
<comment type="catalytic activity">
    <reaction evidence="3">
        <text>N(2)-succinyl-L-arginine + 2 H2O + 2 H(+) = N(2)-succinyl-L-ornithine + 2 NH4(+) + CO2</text>
        <dbReference type="Rhea" id="RHEA:19533"/>
        <dbReference type="ChEBI" id="CHEBI:15377"/>
        <dbReference type="ChEBI" id="CHEBI:15378"/>
        <dbReference type="ChEBI" id="CHEBI:16526"/>
        <dbReference type="ChEBI" id="CHEBI:28938"/>
        <dbReference type="ChEBI" id="CHEBI:58241"/>
        <dbReference type="ChEBI" id="CHEBI:58514"/>
        <dbReference type="EC" id="3.5.3.23"/>
    </reaction>
</comment>
<feature type="binding site" evidence="3">
    <location>
        <position position="214"/>
    </location>
    <ligand>
        <name>substrate</name>
    </ligand>
</feature>
<dbReference type="EMBL" id="BMPO01000003">
    <property type="protein sequence ID" value="GGJ91298.1"/>
    <property type="molecule type" value="Genomic_DNA"/>
</dbReference>
<dbReference type="RefSeq" id="WP_188982701.1">
    <property type="nucleotide sequence ID" value="NZ_BMPO01000003.1"/>
</dbReference>
<organism evidence="5 6">
    <name type="scientific">Pseudomonas matsuisoli</name>
    <dbReference type="NCBI Taxonomy" id="1515666"/>
    <lineage>
        <taxon>Bacteria</taxon>
        <taxon>Pseudomonadati</taxon>
        <taxon>Pseudomonadota</taxon>
        <taxon>Gammaproteobacteria</taxon>
        <taxon>Pseudomonadales</taxon>
        <taxon>Pseudomonadaceae</taxon>
        <taxon>Pseudomonas</taxon>
    </lineage>
</organism>
<gene>
    <name evidence="3 5" type="primary">astB</name>
    <name evidence="5" type="ORF">GCM10009304_16320</name>
</gene>
<proteinExistence type="inferred from homology"/>
<dbReference type="HAMAP" id="MF_01172">
    <property type="entry name" value="AstB"/>
    <property type="match status" value="1"/>
</dbReference>
<evidence type="ECO:0000256" key="1">
    <source>
        <dbReference type="ARBA" id="ARBA00022503"/>
    </source>
</evidence>
<keyword evidence="1 3" id="KW-0056">Arginine metabolism</keyword>
<comment type="caution">
    <text evidence="5">The sequence shown here is derived from an EMBL/GenBank/DDBJ whole genome shotgun (WGS) entry which is preliminary data.</text>
</comment>
<comment type="subunit">
    <text evidence="3">Homodimer.</text>
</comment>
<dbReference type="GO" id="GO:0019544">
    <property type="term" value="P:L-arginine catabolic process to L-glutamate"/>
    <property type="evidence" value="ECO:0007669"/>
    <property type="project" value="UniProtKB-UniRule"/>
</dbReference>
<dbReference type="AlphaFoldDB" id="A0A917PU15"/>
<comment type="pathway">
    <text evidence="3">Amino-acid degradation; L-arginine degradation via AST pathway; L-glutamate and succinate from L-arginine: step 2/5.</text>
</comment>
<evidence type="ECO:0000313" key="5">
    <source>
        <dbReference type="EMBL" id="GGJ91298.1"/>
    </source>
</evidence>
<feature type="binding site" evidence="3">
    <location>
        <begin position="137"/>
        <end position="138"/>
    </location>
    <ligand>
        <name>substrate</name>
    </ligand>
</feature>
<reference evidence="5" key="2">
    <citation type="submission" date="2020-09" db="EMBL/GenBank/DDBJ databases">
        <authorList>
            <person name="Sun Q."/>
            <person name="Ohkuma M."/>
        </authorList>
    </citation>
    <scope>NUCLEOTIDE SEQUENCE</scope>
    <source>
        <strain evidence="5">JCM 30078</strain>
    </source>
</reference>
<name>A0A917PU15_9PSED</name>
<accession>A0A917PU15</accession>
<dbReference type="NCBIfam" id="TIGR03241">
    <property type="entry name" value="arg_catab_astB"/>
    <property type="match status" value="1"/>
</dbReference>
<feature type="binding site" evidence="3">
    <location>
        <begin position="19"/>
        <end position="28"/>
    </location>
    <ligand>
        <name>substrate</name>
    </ligand>
</feature>
<dbReference type="EC" id="3.5.3.23" evidence="3 4"/>
<sequence length="448" mass="49052">MSAYEVNFDGLVGPTHNYGGLSLGNVASQSNGQVASNPREAAKQGLAKMKALMDRGFCQGVIPPQERPDIRALKGLGFSGSDAQVLDSAARTSMPLLVACSSASSMWTANACTVSPSADTRDGRVHFTVANLNSKFHRSIEPPATSALLKAMFPDERYFAHHGALPAVPHFGDEGAANHSRLHAGVGSRGIEFFVFGKSAFDTRYRQPALYPARQTLEASRAVMRLHGLDPRYVVFAQQNPDVVDHGVFHNDVIAVANGEVLFFHEDAYIAPERVLDELAEKLRHVGGTLRPIMVRRSDVCIDDAVQSYLFNSQLLTHADGTMLLVVPEECRQNTAVWRYLQKLAQSGGPIRELLVLDLKQSMRNGGGPACLRLRVELTDVERQAVNSGVLLTPTLHERLLRWVDTHYRDRLVDTDLADPSLLDECRTALDELTGLLGLGCPYPFQQG</sequence>
<feature type="active site" description="Nucleophile" evidence="3">
    <location>
        <position position="371"/>
    </location>
</feature>